<keyword evidence="2" id="KW-1185">Reference proteome</keyword>
<reference evidence="1 2" key="1">
    <citation type="submission" date="2021-07" db="EMBL/GenBank/DDBJ databases">
        <authorList>
            <person name="Palmer J.M."/>
        </authorList>
    </citation>
    <scope>NUCLEOTIDE SEQUENCE [LARGE SCALE GENOMIC DNA]</scope>
    <source>
        <strain evidence="1 2">AT_MEX2019</strain>
        <tissue evidence="1">Muscle</tissue>
    </source>
</reference>
<protein>
    <submittedName>
        <fullName evidence="1">Uncharacterized protein</fullName>
    </submittedName>
</protein>
<name>A0ABU7BIR4_9TELE</name>
<evidence type="ECO:0000313" key="2">
    <source>
        <dbReference type="Proteomes" id="UP001345963"/>
    </source>
</evidence>
<comment type="caution">
    <text evidence="1">The sequence shown here is derived from an EMBL/GenBank/DDBJ whole genome shotgun (WGS) entry which is preliminary data.</text>
</comment>
<evidence type="ECO:0000313" key="1">
    <source>
        <dbReference type="EMBL" id="MED6249856.1"/>
    </source>
</evidence>
<dbReference type="EMBL" id="JAHUTI010053610">
    <property type="protein sequence ID" value="MED6249856.1"/>
    <property type="molecule type" value="Genomic_DNA"/>
</dbReference>
<sequence length="110" mass="12335">MNSRDIDAFFCYSVKHSCDPFVRPSVHPSVHCAILLHPGRVVVGLVVISSSQHLGAPWLDYQAMQDNAETLRTDNRPHIHLLLMGAYGLLFKNGLTLQKVLVTFKEPKLL</sequence>
<gene>
    <name evidence="1" type="ORF">ATANTOWER_020827</name>
</gene>
<accession>A0ABU7BIR4</accession>
<dbReference type="Proteomes" id="UP001345963">
    <property type="component" value="Unassembled WGS sequence"/>
</dbReference>
<proteinExistence type="predicted"/>
<organism evidence="1 2">
    <name type="scientific">Ataeniobius toweri</name>
    <dbReference type="NCBI Taxonomy" id="208326"/>
    <lineage>
        <taxon>Eukaryota</taxon>
        <taxon>Metazoa</taxon>
        <taxon>Chordata</taxon>
        <taxon>Craniata</taxon>
        <taxon>Vertebrata</taxon>
        <taxon>Euteleostomi</taxon>
        <taxon>Actinopterygii</taxon>
        <taxon>Neopterygii</taxon>
        <taxon>Teleostei</taxon>
        <taxon>Neoteleostei</taxon>
        <taxon>Acanthomorphata</taxon>
        <taxon>Ovalentaria</taxon>
        <taxon>Atherinomorphae</taxon>
        <taxon>Cyprinodontiformes</taxon>
        <taxon>Goodeidae</taxon>
        <taxon>Ataeniobius</taxon>
    </lineage>
</organism>